<accession>A0ABX2RBT1</accession>
<keyword evidence="3" id="KW-0378">Hydrolase</keyword>
<organism evidence="3 4">
    <name type="scientific">Carboxydothermus ferrireducens DSM 11255</name>
    <dbReference type="NCBI Taxonomy" id="1119529"/>
    <lineage>
        <taxon>Bacteria</taxon>
        <taxon>Bacillati</taxon>
        <taxon>Bacillota</taxon>
        <taxon>Clostridia</taxon>
        <taxon>Thermoanaerobacterales</taxon>
        <taxon>Thermoanaerobacteraceae</taxon>
        <taxon>Carboxydothermus</taxon>
    </lineage>
</organism>
<name>A0ABX2RBT1_9THEO</name>
<keyword evidence="1" id="KW-0472">Membrane</keyword>
<reference evidence="3 4" key="1">
    <citation type="submission" date="2020-07" db="EMBL/GenBank/DDBJ databases">
        <title>Genomic Encyclopedia of Type Strains, Phase III (KMG-III): the genomes of soil and plant-associated and newly described type strains.</title>
        <authorList>
            <person name="Whitman W."/>
        </authorList>
    </citation>
    <scope>NUCLEOTIDE SEQUENCE [LARGE SCALE GENOMIC DNA]</scope>
    <source>
        <strain evidence="3 4">DSM 11255</strain>
    </source>
</reference>
<dbReference type="CDD" id="cd03392">
    <property type="entry name" value="PAP2_like_2"/>
    <property type="match status" value="1"/>
</dbReference>
<proteinExistence type="predicted"/>
<feature type="transmembrane region" description="Helical" evidence="1">
    <location>
        <begin position="7"/>
        <end position="26"/>
    </location>
</feature>
<dbReference type="Proteomes" id="UP000604066">
    <property type="component" value="Unassembled WGS sequence"/>
</dbReference>
<feature type="transmembrane region" description="Helical" evidence="1">
    <location>
        <begin position="162"/>
        <end position="184"/>
    </location>
</feature>
<dbReference type="Gene3D" id="1.20.144.10">
    <property type="entry name" value="Phosphatidic acid phosphatase type 2/haloperoxidase"/>
    <property type="match status" value="1"/>
</dbReference>
<sequence>MKKQTKGLIVYLIVGALTGGVLFWAFGELTEVIFTSRKNFVWDEIILKKVQAIYFPGILPLMKGITFLGSIGFYMMLVPVISYFFYLKRRYDSLTAFLGSFIGASVLNYVLKLHYLRLRPTLYFKISESGYSFPSGHAMISMAVYGMFFYLLAKNNFPLPKILLLILGIGFPLLIGFSRIYLGVHWPTDVLGGFIAGLFWLIVTIIITEILFWKKRKG</sequence>
<feature type="transmembrane region" description="Helical" evidence="1">
    <location>
        <begin position="131"/>
        <end position="153"/>
    </location>
</feature>
<dbReference type="InterPro" id="IPR036938">
    <property type="entry name" value="PAP2/HPO_sf"/>
</dbReference>
<gene>
    <name evidence="3" type="ORF">HDG70_002404</name>
</gene>
<evidence type="ECO:0000313" key="4">
    <source>
        <dbReference type="Proteomes" id="UP000604066"/>
    </source>
</evidence>
<comment type="caution">
    <text evidence="3">The sequence shown here is derived from an EMBL/GenBank/DDBJ whole genome shotgun (WGS) entry which is preliminary data.</text>
</comment>
<dbReference type="InterPro" id="IPR000326">
    <property type="entry name" value="PAP2/HPO"/>
</dbReference>
<feature type="domain" description="Phosphatidic acid phosphatase type 2/haloperoxidase" evidence="2">
    <location>
        <begin position="97"/>
        <end position="205"/>
    </location>
</feature>
<feature type="transmembrane region" description="Helical" evidence="1">
    <location>
        <begin position="65"/>
        <end position="87"/>
    </location>
</feature>
<dbReference type="Pfam" id="PF01569">
    <property type="entry name" value="PAP2"/>
    <property type="match status" value="1"/>
</dbReference>
<evidence type="ECO:0000259" key="2">
    <source>
        <dbReference type="SMART" id="SM00014"/>
    </source>
</evidence>
<dbReference type="PANTHER" id="PTHR14969:SF13">
    <property type="entry name" value="AT30094P"/>
    <property type="match status" value="1"/>
</dbReference>
<protein>
    <submittedName>
        <fullName evidence="3">Undecaprenyl-diphosphatase</fullName>
        <ecNumber evidence="3">3.6.1.27</ecNumber>
    </submittedName>
</protein>
<feature type="transmembrane region" description="Helical" evidence="1">
    <location>
        <begin position="94"/>
        <end position="111"/>
    </location>
</feature>
<keyword evidence="1" id="KW-1133">Transmembrane helix</keyword>
<dbReference type="SUPFAM" id="SSF48317">
    <property type="entry name" value="Acid phosphatase/Vanadium-dependent haloperoxidase"/>
    <property type="match status" value="1"/>
</dbReference>
<dbReference type="EC" id="3.6.1.27" evidence="3"/>
<feature type="transmembrane region" description="Helical" evidence="1">
    <location>
        <begin position="190"/>
        <end position="213"/>
    </location>
</feature>
<dbReference type="PANTHER" id="PTHR14969">
    <property type="entry name" value="SPHINGOSINE-1-PHOSPHATE PHOSPHOHYDROLASE"/>
    <property type="match status" value="1"/>
</dbReference>
<keyword evidence="1" id="KW-0812">Transmembrane</keyword>
<dbReference type="GO" id="GO:0050380">
    <property type="term" value="F:undecaprenyl-diphosphatase activity"/>
    <property type="evidence" value="ECO:0007669"/>
    <property type="project" value="UniProtKB-EC"/>
</dbReference>
<evidence type="ECO:0000313" key="3">
    <source>
        <dbReference type="EMBL" id="NYE58653.1"/>
    </source>
</evidence>
<dbReference type="RefSeq" id="WP_051250165.1">
    <property type="nucleotide sequence ID" value="NZ_ATYG01000011.1"/>
</dbReference>
<evidence type="ECO:0000256" key="1">
    <source>
        <dbReference type="SAM" id="Phobius"/>
    </source>
</evidence>
<dbReference type="SMART" id="SM00014">
    <property type="entry name" value="acidPPc"/>
    <property type="match status" value="1"/>
</dbReference>
<dbReference type="EMBL" id="JACCBS010000003">
    <property type="protein sequence ID" value="NYE58653.1"/>
    <property type="molecule type" value="Genomic_DNA"/>
</dbReference>
<keyword evidence="4" id="KW-1185">Reference proteome</keyword>